<sequence length="110" mass="12327">MLLALYFVTFLVLHFEFSAQNELTSKLVEAASCEEFVARPAPFLVLRGTGDAERILGTVLRSTILCILEMYETTVHSCMNTNFDECEARPLNASTSCGSSTCFSLWYPVW</sequence>
<feature type="signal peptide" evidence="1">
    <location>
        <begin position="1"/>
        <end position="19"/>
    </location>
</feature>
<comment type="caution">
    <text evidence="2">The sequence shown here is derived from an EMBL/GenBank/DDBJ whole genome shotgun (WGS) entry which is preliminary data.</text>
</comment>
<reference evidence="2 3" key="1">
    <citation type="submission" date="2015-01" db="EMBL/GenBank/DDBJ databases">
        <title>Evolution of Trichinella species and genotypes.</title>
        <authorList>
            <person name="Korhonen P.K."/>
            <person name="Edoardo P."/>
            <person name="Giuseppe L.R."/>
            <person name="Gasser R.B."/>
        </authorList>
    </citation>
    <scope>NUCLEOTIDE SEQUENCE [LARGE SCALE GENOMIC DNA]</scope>
    <source>
        <strain evidence="2">ISS37</strain>
    </source>
</reference>
<keyword evidence="1" id="KW-0732">Signal</keyword>
<protein>
    <recommendedName>
        <fullName evidence="4">Secreted protein</fullName>
    </recommendedName>
</protein>
<keyword evidence="3" id="KW-1185">Reference proteome</keyword>
<gene>
    <name evidence="2" type="ORF">T07_1573</name>
</gene>
<dbReference type="Proteomes" id="UP000054630">
    <property type="component" value="Unassembled WGS sequence"/>
</dbReference>
<dbReference type="AlphaFoldDB" id="A0A0V0S646"/>
<evidence type="ECO:0000313" key="2">
    <source>
        <dbReference type="EMBL" id="KRX22168.1"/>
    </source>
</evidence>
<accession>A0A0V0S646</accession>
<evidence type="ECO:0008006" key="4">
    <source>
        <dbReference type="Google" id="ProtNLM"/>
    </source>
</evidence>
<dbReference type="EMBL" id="JYDL01000033">
    <property type="protein sequence ID" value="KRX22168.1"/>
    <property type="molecule type" value="Genomic_DNA"/>
</dbReference>
<organism evidence="2 3">
    <name type="scientific">Trichinella nelsoni</name>
    <dbReference type="NCBI Taxonomy" id="6336"/>
    <lineage>
        <taxon>Eukaryota</taxon>
        <taxon>Metazoa</taxon>
        <taxon>Ecdysozoa</taxon>
        <taxon>Nematoda</taxon>
        <taxon>Enoplea</taxon>
        <taxon>Dorylaimia</taxon>
        <taxon>Trichinellida</taxon>
        <taxon>Trichinellidae</taxon>
        <taxon>Trichinella</taxon>
    </lineage>
</organism>
<feature type="chain" id="PRO_5006868536" description="Secreted protein" evidence="1">
    <location>
        <begin position="20"/>
        <end position="110"/>
    </location>
</feature>
<evidence type="ECO:0000313" key="3">
    <source>
        <dbReference type="Proteomes" id="UP000054630"/>
    </source>
</evidence>
<name>A0A0V0S646_9BILA</name>
<evidence type="ECO:0000256" key="1">
    <source>
        <dbReference type="SAM" id="SignalP"/>
    </source>
</evidence>
<proteinExistence type="predicted"/>